<comment type="caution">
    <text evidence="11">The sequence shown here is derived from an EMBL/GenBank/DDBJ whole genome shotgun (WGS) entry which is preliminary data.</text>
</comment>
<comment type="similarity">
    <text evidence="2">Belongs to the binding-protein-dependent transport system permease family. MalFG subfamily.</text>
</comment>
<dbReference type="PANTHER" id="PTHR32243">
    <property type="entry name" value="MALTOSE TRANSPORT SYSTEM PERMEASE-RELATED"/>
    <property type="match status" value="1"/>
</dbReference>
<evidence type="ECO:0000256" key="6">
    <source>
        <dbReference type="ARBA" id="ARBA00022692"/>
    </source>
</evidence>
<dbReference type="PANTHER" id="PTHR32243:SF50">
    <property type="entry name" value="MALTOSE_MALTODEXTRIN TRANSPORT SYSTEM PERMEASE PROTEIN MALG"/>
    <property type="match status" value="1"/>
</dbReference>
<feature type="transmembrane region" description="Helical" evidence="9">
    <location>
        <begin position="263"/>
        <end position="287"/>
    </location>
</feature>
<evidence type="ECO:0000256" key="9">
    <source>
        <dbReference type="RuleBase" id="RU363032"/>
    </source>
</evidence>
<evidence type="ECO:0000256" key="2">
    <source>
        <dbReference type="ARBA" id="ARBA00009047"/>
    </source>
</evidence>
<dbReference type="Gene3D" id="1.10.3720.10">
    <property type="entry name" value="MetI-like"/>
    <property type="match status" value="1"/>
</dbReference>
<dbReference type="GO" id="GO:0005886">
    <property type="term" value="C:plasma membrane"/>
    <property type="evidence" value="ECO:0007669"/>
    <property type="project" value="UniProtKB-SubCell"/>
</dbReference>
<evidence type="ECO:0000313" key="11">
    <source>
        <dbReference type="EMBL" id="GGN91183.1"/>
    </source>
</evidence>
<evidence type="ECO:0000259" key="10">
    <source>
        <dbReference type="PROSITE" id="PS50928"/>
    </source>
</evidence>
<gene>
    <name evidence="11" type="ORF">GCM10009030_13820</name>
</gene>
<evidence type="ECO:0000256" key="1">
    <source>
        <dbReference type="ARBA" id="ARBA00004651"/>
    </source>
</evidence>
<dbReference type="Pfam" id="PF00528">
    <property type="entry name" value="BPD_transp_1"/>
    <property type="match status" value="1"/>
</dbReference>
<evidence type="ECO:0000256" key="5">
    <source>
        <dbReference type="ARBA" id="ARBA00022597"/>
    </source>
</evidence>
<feature type="transmembrane region" description="Helical" evidence="9">
    <location>
        <begin position="208"/>
        <end position="230"/>
    </location>
</feature>
<dbReference type="RefSeq" id="WP_220639400.1">
    <property type="nucleotide sequence ID" value="NZ_BMOU01000002.1"/>
</dbReference>
<accession>A0A830GK50</accession>
<dbReference type="InterPro" id="IPR035906">
    <property type="entry name" value="MetI-like_sf"/>
</dbReference>
<keyword evidence="8 9" id="KW-0472">Membrane</keyword>
<evidence type="ECO:0000256" key="3">
    <source>
        <dbReference type="ARBA" id="ARBA00022448"/>
    </source>
</evidence>
<proteinExistence type="inferred from homology"/>
<keyword evidence="3 9" id="KW-0813">Transport</keyword>
<keyword evidence="5" id="KW-0762">Sugar transport</keyword>
<evidence type="ECO:0000313" key="12">
    <source>
        <dbReference type="Proteomes" id="UP000605784"/>
    </source>
</evidence>
<comment type="subcellular location">
    <subcellularLocation>
        <location evidence="1 9">Cell membrane</location>
        <topology evidence="1 9">Multi-pass membrane protein</topology>
    </subcellularLocation>
</comment>
<keyword evidence="12" id="KW-1185">Reference proteome</keyword>
<dbReference type="AlphaFoldDB" id="A0A830GK50"/>
<feature type="transmembrane region" description="Helical" evidence="9">
    <location>
        <begin position="95"/>
        <end position="121"/>
    </location>
</feature>
<sequence length="303" mass="33272">MATETKQQTTQATDRSFADRLDAWLAEDMSPRRALVVYAVIGLYMTFLLLPVFYMVLVTFTSAEFLYSSQLVPALSDFTLDNYVTVMSTGLFQQYFINSAIVATTTTAITLVVGTLAAYSLSRFEYPGRSGLLFTFLGTQMLPRVLILIPFFLMMFTIGLIDSLVGIIVAHSVLGIPLGTWLLKGYFDDIPKSLDEAAKMDGCSHLDILGRIIVPMSLPGIAVAGFYTFILSWNDYLFVSILSQTAATRTLPFGLQLFQSQNAVAWELLLTAATLTMVPVIVLFALVQRWVVEGLASGGMKGA</sequence>
<feature type="domain" description="ABC transmembrane type-1" evidence="10">
    <location>
        <begin position="96"/>
        <end position="287"/>
    </location>
</feature>
<keyword evidence="4" id="KW-1003">Cell membrane</keyword>
<reference evidence="11" key="2">
    <citation type="submission" date="2020-09" db="EMBL/GenBank/DDBJ databases">
        <authorList>
            <person name="Sun Q."/>
            <person name="Ohkuma M."/>
        </authorList>
    </citation>
    <scope>NUCLEOTIDE SEQUENCE</scope>
    <source>
        <strain evidence="11">JCM 17820</strain>
    </source>
</reference>
<keyword evidence="6 9" id="KW-0812">Transmembrane</keyword>
<feature type="transmembrane region" description="Helical" evidence="9">
    <location>
        <begin position="167"/>
        <end position="187"/>
    </location>
</feature>
<evidence type="ECO:0000256" key="7">
    <source>
        <dbReference type="ARBA" id="ARBA00022989"/>
    </source>
</evidence>
<reference evidence="11" key="1">
    <citation type="journal article" date="2014" name="Int. J. Syst. Evol. Microbiol.">
        <title>Complete genome sequence of Corynebacterium casei LMG S-19264T (=DSM 44701T), isolated from a smear-ripened cheese.</title>
        <authorList>
            <consortium name="US DOE Joint Genome Institute (JGI-PGF)"/>
            <person name="Walter F."/>
            <person name="Albersmeier A."/>
            <person name="Kalinowski J."/>
            <person name="Ruckert C."/>
        </authorList>
    </citation>
    <scope>NUCLEOTIDE SEQUENCE</scope>
    <source>
        <strain evidence="11">JCM 17820</strain>
    </source>
</reference>
<evidence type="ECO:0000256" key="8">
    <source>
        <dbReference type="ARBA" id="ARBA00023136"/>
    </source>
</evidence>
<dbReference type="InterPro" id="IPR000515">
    <property type="entry name" value="MetI-like"/>
</dbReference>
<dbReference type="Proteomes" id="UP000605784">
    <property type="component" value="Unassembled WGS sequence"/>
</dbReference>
<dbReference type="InterPro" id="IPR050901">
    <property type="entry name" value="BP-dep_ABC_trans_perm"/>
</dbReference>
<protein>
    <submittedName>
        <fullName evidence="11">Sugar ABC transporter permease</fullName>
    </submittedName>
</protein>
<keyword evidence="7 9" id="KW-1133">Transmembrane helix</keyword>
<feature type="transmembrane region" description="Helical" evidence="9">
    <location>
        <begin position="142"/>
        <end position="161"/>
    </location>
</feature>
<dbReference type="CDD" id="cd06261">
    <property type="entry name" value="TM_PBP2"/>
    <property type="match status" value="1"/>
</dbReference>
<dbReference type="EMBL" id="BMOU01000002">
    <property type="protein sequence ID" value="GGN91183.1"/>
    <property type="molecule type" value="Genomic_DNA"/>
</dbReference>
<dbReference type="GO" id="GO:0055085">
    <property type="term" value="P:transmembrane transport"/>
    <property type="evidence" value="ECO:0007669"/>
    <property type="project" value="InterPro"/>
</dbReference>
<evidence type="ECO:0000256" key="4">
    <source>
        <dbReference type="ARBA" id="ARBA00022475"/>
    </source>
</evidence>
<name>A0A830GK50_9EURY</name>
<dbReference type="SUPFAM" id="SSF161098">
    <property type="entry name" value="MetI-like"/>
    <property type="match status" value="1"/>
</dbReference>
<organism evidence="11 12">
    <name type="scientific">Haloarcula pellucida</name>
    <dbReference type="NCBI Taxonomy" id="1427151"/>
    <lineage>
        <taxon>Archaea</taxon>
        <taxon>Methanobacteriati</taxon>
        <taxon>Methanobacteriota</taxon>
        <taxon>Stenosarchaea group</taxon>
        <taxon>Halobacteria</taxon>
        <taxon>Halobacteriales</taxon>
        <taxon>Haloarculaceae</taxon>
        <taxon>Haloarcula</taxon>
    </lineage>
</organism>
<feature type="transmembrane region" description="Helical" evidence="9">
    <location>
        <begin position="35"/>
        <end position="57"/>
    </location>
</feature>
<dbReference type="PROSITE" id="PS50928">
    <property type="entry name" value="ABC_TM1"/>
    <property type="match status" value="1"/>
</dbReference>